<reference evidence="2 3" key="1">
    <citation type="journal article" date="2011" name="Stand. Genomic Sci.">
        <title>Complete genome sequence of Thermomonospora curvata type strain (B9).</title>
        <authorList>
            <person name="Chertkov O."/>
            <person name="Sikorski J."/>
            <person name="Nolan M."/>
            <person name="Lapidus A."/>
            <person name="Lucas S."/>
            <person name="Del Rio T.G."/>
            <person name="Tice H."/>
            <person name="Cheng J.F."/>
            <person name="Goodwin L."/>
            <person name="Pitluck S."/>
            <person name="Liolios K."/>
            <person name="Ivanova N."/>
            <person name="Mavromatis K."/>
            <person name="Mikhailova N."/>
            <person name="Ovchinnikova G."/>
            <person name="Pati A."/>
            <person name="Chen A."/>
            <person name="Palaniappan K."/>
            <person name="Djao O.D."/>
            <person name="Land M."/>
            <person name="Hauser L."/>
            <person name="Chang Y.J."/>
            <person name="Jeffries C.D."/>
            <person name="Brettin T."/>
            <person name="Han C."/>
            <person name="Detter J.C."/>
            <person name="Rohde M."/>
            <person name="Goker M."/>
            <person name="Woyke T."/>
            <person name="Bristow J."/>
            <person name="Eisen J.A."/>
            <person name="Markowitz V."/>
            <person name="Hugenholtz P."/>
            <person name="Klenk H.P."/>
            <person name="Kyrpides N.C."/>
        </authorList>
    </citation>
    <scope>NUCLEOTIDE SEQUENCE [LARGE SCALE GENOMIC DNA]</scope>
    <source>
        <strain evidence="3">ATCC 19995 / DSM 43183 / JCM 3096 / KCTC 9072 / NBRC 15933 / NCIMB 10081 / Henssen B9</strain>
    </source>
</reference>
<dbReference type="InterPro" id="IPR036890">
    <property type="entry name" value="HATPase_C_sf"/>
</dbReference>
<keyword evidence="2" id="KW-0723">Serine/threonine-protein kinase</keyword>
<dbReference type="EMBL" id="CP001738">
    <property type="protein sequence ID" value="ACY96889.1"/>
    <property type="molecule type" value="Genomic_DNA"/>
</dbReference>
<name>D1A9J3_THECD</name>
<keyword evidence="2" id="KW-0418">Kinase</keyword>
<gene>
    <name evidence="2" type="ordered locus">Tcur_1306</name>
</gene>
<evidence type="ECO:0000256" key="1">
    <source>
        <dbReference type="SAM" id="MobiDB-lite"/>
    </source>
</evidence>
<dbReference type="RefSeq" id="WP_012851673.1">
    <property type="nucleotide sequence ID" value="NC_013510.1"/>
</dbReference>
<dbReference type="AlphaFoldDB" id="D1A9J3"/>
<keyword evidence="3" id="KW-1185">Reference proteome</keyword>
<accession>D1A9J3</accession>
<dbReference type="Proteomes" id="UP000001918">
    <property type="component" value="Chromosome"/>
</dbReference>
<organism evidence="2 3">
    <name type="scientific">Thermomonospora curvata (strain ATCC 19995 / DSM 43183 / JCM 3096 / KCTC 9072 / NBRC 15933 / NCIMB 10081 / Henssen B9)</name>
    <dbReference type="NCBI Taxonomy" id="471852"/>
    <lineage>
        <taxon>Bacteria</taxon>
        <taxon>Bacillati</taxon>
        <taxon>Actinomycetota</taxon>
        <taxon>Actinomycetes</taxon>
        <taxon>Streptosporangiales</taxon>
        <taxon>Thermomonosporaceae</taxon>
        <taxon>Thermomonospora</taxon>
    </lineage>
</organism>
<dbReference type="InterPro" id="IPR050267">
    <property type="entry name" value="Anti-sigma-factor_SerPK"/>
</dbReference>
<dbReference type="PANTHER" id="PTHR35526:SF3">
    <property type="entry name" value="ANTI-SIGMA-F FACTOR RSBW"/>
    <property type="match status" value="1"/>
</dbReference>
<dbReference type="GO" id="GO:0004674">
    <property type="term" value="F:protein serine/threonine kinase activity"/>
    <property type="evidence" value="ECO:0007669"/>
    <property type="project" value="UniProtKB-KW"/>
</dbReference>
<dbReference type="Gene3D" id="3.30.565.10">
    <property type="entry name" value="Histidine kinase-like ATPase, C-terminal domain"/>
    <property type="match status" value="1"/>
</dbReference>
<evidence type="ECO:0000313" key="2">
    <source>
        <dbReference type="EMBL" id="ACY96889.1"/>
    </source>
</evidence>
<dbReference type="eggNOG" id="COG2172">
    <property type="taxonomic scope" value="Bacteria"/>
</dbReference>
<protein>
    <submittedName>
        <fullName evidence="2">Putative anti-sigma regulatory factor, serine/threonine protein kinase</fullName>
    </submittedName>
</protein>
<dbReference type="KEGG" id="tcu:Tcur_1306"/>
<feature type="region of interest" description="Disordered" evidence="1">
    <location>
        <begin position="183"/>
        <end position="202"/>
    </location>
</feature>
<evidence type="ECO:0000313" key="3">
    <source>
        <dbReference type="Proteomes" id="UP000001918"/>
    </source>
</evidence>
<dbReference type="PANTHER" id="PTHR35526">
    <property type="entry name" value="ANTI-SIGMA-F FACTOR RSBW-RELATED"/>
    <property type="match status" value="1"/>
</dbReference>
<dbReference type="STRING" id="471852.Tcur_1306"/>
<keyword evidence="2" id="KW-0808">Transferase</keyword>
<dbReference type="HOGENOM" id="CLU_1354061_0_0_11"/>
<sequence length="202" mass="21231">MKTSPELLESVLGHAAAEEVAACRVDVADVAGMGEEADPRRPAGWAWTLPAGPSCAREARTVLGQALGALGLPADLIADAQLMISELATNAYQHAAAQGPYELWLYPHRSQEPGRGGVELRCAIFDGKADTRLPGYSWTSGDCGRGLSIVGELSGGRWGMSRERSRLGGRRPGKVVWFALPPVTSRPSVPLDGGGDVGDEGQ</sequence>
<proteinExistence type="predicted"/>